<dbReference type="EMBL" id="BLKS01000001">
    <property type="protein sequence ID" value="GFG48591.1"/>
    <property type="molecule type" value="Genomic_DNA"/>
</dbReference>
<dbReference type="Proteomes" id="UP000465302">
    <property type="component" value="Unassembled WGS sequence"/>
</dbReference>
<evidence type="ECO:0000256" key="1">
    <source>
        <dbReference type="ARBA" id="ARBA00023015"/>
    </source>
</evidence>
<evidence type="ECO:0000313" key="7">
    <source>
        <dbReference type="Proteomes" id="UP000220914"/>
    </source>
</evidence>
<dbReference type="InterPro" id="IPR046335">
    <property type="entry name" value="LacI/GalR-like_sensor"/>
</dbReference>
<dbReference type="GO" id="GO:0003700">
    <property type="term" value="F:DNA-binding transcription factor activity"/>
    <property type="evidence" value="ECO:0007669"/>
    <property type="project" value="TreeGrafter"/>
</dbReference>
<dbReference type="InterPro" id="IPR000843">
    <property type="entry name" value="HTH_LacI"/>
</dbReference>
<name>A0A2A7N7Z4_MYCAG</name>
<keyword evidence="2" id="KW-0238">DNA-binding</keyword>
<dbReference type="PANTHER" id="PTHR30146">
    <property type="entry name" value="LACI-RELATED TRANSCRIPTIONAL REPRESSOR"/>
    <property type="match status" value="1"/>
</dbReference>
<evidence type="ECO:0000313" key="6">
    <source>
        <dbReference type="EMBL" id="PEG39568.1"/>
    </source>
</evidence>
<keyword evidence="7" id="KW-1185">Reference proteome</keyword>
<dbReference type="Gene3D" id="1.10.260.40">
    <property type="entry name" value="lambda repressor-like DNA-binding domains"/>
    <property type="match status" value="1"/>
</dbReference>
<keyword evidence="3" id="KW-0804">Transcription</keyword>
<dbReference type="EMBL" id="PDCP01000014">
    <property type="protein sequence ID" value="PEG39568.1"/>
    <property type="molecule type" value="Genomic_DNA"/>
</dbReference>
<dbReference type="Gene3D" id="3.40.50.2300">
    <property type="match status" value="2"/>
</dbReference>
<accession>A0A2A7N7Z4</accession>
<evidence type="ECO:0000313" key="8">
    <source>
        <dbReference type="Proteomes" id="UP000465302"/>
    </source>
</evidence>
<dbReference type="SMART" id="SM00354">
    <property type="entry name" value="HTH_LACI"/>
    <property type="match status" value="1"/>
</dbReference>
<dbReference type="SUPFAM" id="SSF47413">
    <property type="entry name" value="lambda repressor-like DNA-binding domains"/>
    <property type="match status" value="1"/>
</dbReference>
<protein>
    <submittedName>
        <fullName evidence="6">LacI family transcriptional regulator</fullName>
    </submittedName>
</protein>
<reference evidence="6 7" key="1">
    <citation type="submission" date="2017-10" db="EMBL/GenBank/DDBJ databases">
        <title>The new phylogeny of genus Mycobacterium.</title>
        <authorList>
            <person name="Tortoli E."/>
            <person name="Trovato A."/>
            <person name="Cirillo D.M."/>
        </authorList>
    </citation>
    <scope>NUCLEOTIDE SEQUENCE [LARGE SCALE GENOMIC DNA]</scope>
    <source>
        <strain evidence="6 7">CCUG37673</strain>
    </source>
</reference>
<evidence type="ECO:0000256" key="2">
    <source>
        <dbReference type="ARBA" id="ARBA00023125"/>
    </source>
</evidence>
<evidence type="ECO:0000256" key="3">
    <source>
        <dbReference type="ARBA" id="ARBA00023163"/>
    </source>
</evidence>
<dbReference type="SUPFAM" id="SSF53822">
    <property type="entry name" value="Periplasmic binding protein-like I"/>
    <property type="match status" value="1"/>
</dbReference>
<dbReference type="Proteomes" id="UP000220914">
    <property type="component" value="Unassembled WGS sequence"/>
</dbReference>
<dbReference type="Pfam" id="PF00356">
    <property type="entry name" value="LacI"/>
    <property type="match status" value="1"/>
</dbReference>
<dbReference type="PANTHER" id="PTHR30146:SF109">
    <property type="entry name" value="HTH-TYPE TRANSCRIPTIONAL REGULATOR GALS"/>
    <property type="match status" value="1"/>
</dbReference>
<dbReference type="GO" id="GO:0000976">
    <property type="term" value="F:transcription cis-regulatory region binding"/>
    <property type="evidence" value="ECO:0007669"/>
    <property type="project" value="TreeGrafter"/>
</dbReference>
<sequence length="370" mass="39347">MTVCLAVPSVRLGFCLPQEGGHDDTEFRLSADTSRITRVGVREVAERAGVSIATVSRVLSNHPNVSRATHERVTAAVRELGYQPNALGQMLRRGATRIVGFSIGDISNPLFAQIALGAEATLAQHGYSLVLSNSHGEQERELTNLAMLENRRVDGLLLSVTTETDSQLLQQLARFDGPLVAIDRDIATPTASVSCVQSDHAVGMTAALEALHAQGHRRVALLAGLATLRPGRERISAANVTAKALGMKCEVLSGEFAGPDAGAIVKLLRRPKRPTALVAGNNQLIAAALDALREAGLSYPRDLSLVVCDDVPLLRFFQPTLATIRRDPYQMGTNAAQLVLERLVGPAAEARTVVLPTTFVPGDSVGPAPK</sequence>
<organism evidence="6 7">
    <name type="scientific">Mycolicibacterium agri</name>
    <name type="common">Mycobacterium agri</name>
    <dbReference type="NCBI Taxonomy" id="36811"/>
    <lineage>
        <taxon>Bacteria</taxon>
        <taxon>Bacillati</taxon>
        <taxon>Actinomycetota</taxon>
        <taxon>Actinomycetes</taxon>
        <taxon>Mycobacteriales</taxon>
        <taxon>Mycobacteriaceae</taxon>
        <taxon>Mycolicibacterium</taxon>
    </lineage>
</organism>
<evidence type="ECO:0000313" key="5">
    <source>
        <dbReference type="EMBL" id="GFG48591.1"/>
    </source>
</evidence>
<dbReference type="InterPro" id="IPR028082">
    <property type="entry name" value="Peripla_BP_I"/>
</dbReference>
<dbReference type="PROSITE" id="PS50932">
    <property type="entry name" value="HTH_LACI_2"/>
    <property type="match status" value="1"/>
</dbReference>
<reference evidence="5 8" key="2">
    <citation type="journal article" date="2019" name="Emerg. Microbes Infect.">
        <title>Comprehensive subspecies identification of 175 nontuberculous mycobacteria species based on 7547 genomic profiles.</title>
        <authorList>
            <person name="Matsumoto Y."/>
            <person name="Kinjo T."/>
            <person name="Motooka D."/>
            <person name="Nabeya D."/>
            <person name="Jung N."/>
            <person name="Uechi K."/>
            <person name="Horii T."/>
            <person name="Iida T."/>
            <person name="Fujita J."/>
            <person name="Nakamura S."/>
        </authorList>
    </citation>
    <scope>NUCLEOTIDE SEQUENCE [LARGE SCALE GENOMIC DNA]</scope>
    <source>
        <strain evidence="5 8">JCM 6377</strain>
    </source>
</reference>
<evidence type="ECO:0000259" key="4">
    <source>
        <dbReference type="PROSITE" id="PS50932"/>
    </source>
</evidence>
<dbReference type="AlphaFoldDB" id="A0A2A7N7Z4"/>
<reference evidence="5" key="3">
    <citation type="submission" date="2020-02" db="EMBL/GenBank/DDBJ databases">
        <authorList>
            <person name="Matsumoto Y."/>
            <person name="Motooka D."/>
            <person name="Nakamura S."/>
        </authorList>
    </citation>
    <scope>NUCLEOTIDE SEQUENCE</scope>
    <source>
        <strain evidence="5">JCM 6377</strain>
    </source>
</reference>
<feature type="domain" description="HTH lacI-type" evidence="4">
    <location>
        <begin position="39"/>
        <end position="93"/>
    </location>
</feature>
<keyword evidence="1" id="KW-0805">Transcription regulation</keyword>
<proteinExistence type="predicted"/>
<comment type="caution">
    <text evidence="6">The sequence shown here is derived from an EMBL/GenBank/DDBJ whole genome shotgun (WGS) entry which is preliminary data.</text>
</comment>
<dbReference type="CDD" id="cd01392">
    <property type="entry name" value="HTH_LacI"/>
    <property type="match status" value="1"/>
</dbReference>
<gene>
    <name evidence="6" type="ORF">CQY20_10285</name>
    <name evidence="5" type="ORF">MAGR_00320</name>
</gene>
<dbReference type="PROSITE" id="PS00356">
    <property type="entry name" value="HTH_LACI_1"/>
    <property type="match status" value="1"/>
</dbReference>
<dbReference type="Pfam" id="PF13377">
    <property type="entry name" value="Peripla_BP_3"/>
    <property type="match status" value="1"/>
</dbReference>
<dbReference type="InterPro" id="IPR010982">
    <property type="entry name" value="Lambda_DNA-bd_dom_sf"/>
</dbReference>
<dbReference type="OrthoDB" id="37081at2"/>